<name>A0A7J0A828_9BACE</name>
<evidence type="ECO:0000313" key="3">
    <source>
        <dbReference type="Proteomes" id="UP000491181"/>
    </source>
</evidence>
<keyword evidence="1" id="KW-0732">Signal</keyword>
<protein>
    <recommendedName>
        <fullName evidence="4">DUF4468 domain-containing protein</fullName>
    </recommendedName>
</protein>
<feature type="chain" id="PRO_5029521835" description="DUF4468 domain-containing protein" evidence="1">
    <location>
        <begin position="23"/>
        <end position="162"/>
    </location>
</feature>
<evidence type="ECO:0000256" key="1">
    <source>
        <dbReference type="SAM" id="SignalP"/>
    </source>
</evidence>
<dbReference type="RefSeq" id="WP_128824537.1">
    <property type="nucleotide sequence ID" value="NZ_BLLS01000216.1"/>
</dbReference>
<evidence type="ECO:0000313" key="2">
    <source>
        <dbReference type="EMBL" id="GFH88457.1"/>
    </source>
</evidence>
<accession>A0A7J0A828</accession>
<dbReference type="EMBL" id="BLLS01000216">
    <property type="protein sequence ID" value="GFH88457.1"/>
    <property type="molecule type" value="Genomic_DNA"/>
</dbReference>
<feature type="signal peptide" evidence="1">
    <location>
        <begin position="1"/>
        <end position="22"/>
    </location>
</feature>
<sequence>MKRILFLIMITAFFVTQNVCYAQQNELKIEDVKSIWIYHYFDSIGHTRGSIYRKFRELEANNTPKILLDSVFVDSFKYTLIKSAKNKKLLPSKCGKNLIFAQFVLSNNSTRNIIIASNGVFDYFIGGRGYFFIESSDKRNKIMWMNNYFNKIVDKINSIVKQ</sequence>
<dbReference type="AlphaFoldDB" id="A0A7J0A828"/>
<evidence type="ECO:0008006" key="4">
    <source>
        <dbReference type="Google" id="ProtNLM"/>
    </source>
</evidence>
<reference evidence="2 3" key="1">
    <citation type="journal article" date="2020" name="Microbiome">
        <title>Single-cell genomics of uncultured bacteria reveals dietary fiber responders in the mouse gut microbiota.</title>
        <authorList>
            <person name="Chijiiwa R."/>
            <person name="Hosokawa M."/>
            <person name="Kogawa M."/>
            <person name="Nishikawa Y."/>
            <person name="Ide K."/>
            <person name="Sakanashi C."/>
            <person name="Takahashi K."/>
            <person name="Takeyama H."/>
        </authorList>
    </citation>
    <scope>NUCLEOTIDE SEQUENCE [LARGE SCALE GENOMIC DNA]</scope>
    <source>
        <strain evidence="2">IMSAGC_001</strain>
    </source>
</reference>
<proteinExistence type="predicted"/>
<gene>
    <name evidence="2" type="ORF">IMSAGC001_03900</name>
</gene>
<comment type="caution">
    <text evidence="2">The sequence shown here is derived from an EMBL/GenBank/DDBJ whole genome shotgun (WGS) entry which is preliminary data.</text>
</comment>
<dbReference type="GeneID" id="93049153"/>
<organism evidence="2 3">
    <name type="scientific">Bacteroides acidifaciens</name>
    <dbReference type="NCBI Taxonomy" id="85831"/>
    <lineage>
        <taxon>Bacteria</taxon>
        <taxon>Pseudomonadati</taxon>
        <taxon>Bacteroidota</taxon>
        <taxon>Bacteroidia</taxon>
        <taxon>Bacteroidales</taxon>
        <taxon>Bacteroidaceae</taxon>
        <taxon>Bacteroides</taxon>
    </lineage>
</organism>
<dbReference type="Proteomes" id="UP000491181">
    <property type="component" value="Unassembled WGS sequence"/>
</dbReference>